<accession>A0AAE3QQM4</accession>
<dbReference type="Proteomes" id="UP001228581">
    <property type="component" value="Unassembled WGS sequence"/>
</dbReference>
<dbReference type="SUPFAM" id="SSF53335">
    <property type="entry name" value="S-adenosyl-L-methionine-dependent methyltransferases"/>
    <property type="match status" value="1"/>
</dbReference>
<protein>
    <submittedName>
        <fullName evidence="2">Protein-glutamate O-methyltransferase CheR</fullName>
    </submittedName>
</protein>
<dbReference type="InterPro" id="IPR029063">
    <property type="entry name" value="SAM-dependent_MTases_sf"/>
</dbReference>
<name>A0AAE3QQM4_9BACT</name>
<dbReference type="SMART" id="SM00138">
    <property type="entry name" value="MeTrc"/>
    <property type="match status" value="1"/>
</dbReference>
<dbReference type="PRINTS" id="PR00996">
    <property type="entry name" value="CHERMTFRASE"/>
</dbReference>
<evidence type="ECO:0000259" key="1">
    <source>
        <dbReference type="PROSITE" id="PS50123"/>
    </source>
</evidence>
<dbReference type="InterPro" id="IPR022642">
    <property type="entry name" value="CheR_C"/>
</dbReference>
<gene>
    <name evidence="2" type="ORF">QNI16_14050</name>
    <name evidence="3" type="ORF">QNI19_01485</name>
</gene>
<dbReference type="InterPro" id="IPR050903">
    <property type="entry name" value="Bact_Chemotaxis_MeTrfase"/>
</dbReference>
<keyword evidence="4" id="KW-1185">Reference proteome</keyword>
<evidence type="ECO:0000313" key="4">
    <source>
        <dbReference type="Proteomes" id="UP001228581"/>
    </source>
</evidence>
<evidence type="ECO:0000313" key="5">
    <source>
        <dbReference type="Proteomes" id="UP001241110"/>
    </source>
</evidence>
<reference evidence="2 4" key="1">
    <citation type="submission" date="2023-05" db="EMBL/GenBank/DDBJ databases">
        <authorList>
            <person name="Zhang X."/>
        </authorList>
    </citation>
    <scope>NUCLEOTIDE SEQUENCE</scope>
    <source>
        <strain evidence="3 4">DM2B3-1</strain>
        <strain evidence="2">YF14B1</strain>
    </source>
</reference>
<dbReference type="EMBL" id="JASJOS010000005">
    <property type="protein sequence ID" value="MDJ1481618.1"/>
    <property type="molecule type" value="Genomic_DNA"/>
</dbReference>
<dbReference type="Gene3D" id="3.40.50.150">
    <property type="entry name" value="Vaccinia Virus protein VP39"/>
    <property type="match status" value="1"/>
</dbReference>
<dbReference type="InterPro" id="IPR000780">
    <property type="entry name" value="CheR_MeTrfase"/>
</dbReference>
<dbReference type="PANTHER" id="PTHR24422">
    <property type="entry name" value="CHEMOTAXIS PROTEIN METHYLTRANSFERASE"/>
    <property type="match status" value="1"/>
</dbReference>
<dbReference type="EMBL" id="JASJOT010000001">
    <property type="protein sequence ID" value="MDJ1491581.1"/>
    <property type="molecule type" value="Genomic_DNA"/>
</dbReference>
<sequence length="283" mass="33328">MLQYPNIITTPDIEITELRRLTELLRQKYNYDFSNYAMSSFKRRIQRVLELYRIPTIDGLIRRVNDEPGFIKEFISEITVNVTEMFRDPSFWREVRDKVIPNILLNNNHVSIWHAGCSSGEEVFSMTIMLREMGILDRCKIVATDIDADILAKAKAGVIPIKNMELNQKNYIRFQGAHSLEKYYKEEGGKAIMDKTLVENVSWREHNLVDCTPFSKFDIILCRNVMIYFNQQLQNQVLKMFHESLFKYGYLIIGSKESLIWCEVANRFIVVNNEEKVYKKVKD</sequence>
<evidence type="ECO:0000313" key="3">
    <source>
        <dbReference type="EMBL" id="MDJ1491581.1"/>
    </source>
</evidence>
<dbReference type="Pfam" id="PF03705">
    <property type="entry name" value="CheR_N"/>
    <property type="match status" value="1"/>
</dbReference>
<feature type="domain" description="CheR-type methyltransferase" evidence="1">
    <location>
        <begin position="17"/>
        <end position="283"/>
    </location>
</feature>
<dbReference type="AlphaFoldDB" id="A0AAE3QQM4"/>
<dbReference type="PROSITE" id="PS50123">
    <property type="entry name" value="CHER"/>
    <property type="match status" value="1"/>
</dbReference>
<dbReference type="SUPFAM" id="SSF47757">
    <property type="entry name" value="Chemotaxis receptor methyltransferase CheR, N-terminal domain"/>
    <property type="match status" value="1"/>
</dbReference>
<dbReference type="RefSeq" id="WP_313979627.1">
    <property type="nucleotide sequence ID" value="NZ_JASJOR010000016.1"/>
</dbReference>
<evidence type="ECO:0000313" key="2">
    <source>
        <dbReference type="EMBL" id="MDJ1481618.1"/>
    </source>
</evidence>
<organism evidence="2 5">
    <name type="scientific">Xanthocytophaga flava</name>
    <dbReference type="NCBI Taxonomy" id="3048013"/>
    <lineage>
        <taxon>Bacteria</taxon>
        <taxon>Pseudomonadati</taxon>
        <taxon>Bacteroidota</taxon>
        <taxon>Cytophagia</taxon>
        <taxon>Cytophagales</taxon>
        <taxon>Rhodocytophagaceae</taxon>
        <taxon>Xanthocytophaga</taxon>
    </lineage>
</organism>
<dbReference type="PANTHER" id="PTHR24422:SF8">
    <property type="entry name" value="CHEMOTAXIS PROTEIN"/>
    <property type="match status" value="1"/>
</dbReference>
<dbReference type="GO" id="GO:0008757">
    <property type="term" value="F:S-adenosylmethionine-dependent methyltransferase activity"/>
    <property type="evidence" value="ECO:0007669"/>
    <property type="project" value="InterPro"/>
</dbReference>
<dbReference type="Pfam" id="PF01739">
    <property type="entry name" value="CheR"/>
    <property type="match status" value="1"/>
</dbReference>
<proteinExistence type="predicted"/>
<dbReference type="Proteomes" id="UP001241110">
    <property type="component" value="Unassembled WGS sequence"/>
</dbReference>
<dbReference type="InterPro" id="IPR022641">
    <property type="entry name" value="CheR_N"/>
</dbReference>
<comment type="caution">
    <text evidence="2">The sequence shown here is derived from an EMBL/GenBank/DDBJ whole genome shotgun (WGS) entry which is preliminary data.</text>
</comment>